<keyword evidence="2" id="KW-0732">Signal</keyword>
<sequence length="317" mass="36671">MRKNILLFLSLSGHLLGYHASPPVSKTYYYVDQKLGWAHAQQHCREHFEDLATVDNVEELQRLQESRNGFEYDNNFMWIGLYDDRTSWQWSLGNQNYKYGQHYGIWLSGNPDFWDCKENCTVMTSWDGKWSDSKCNELHSALCVNDEGNYIIVQEKMNWEKAQQYCQSSYVDLANAHDATENSKLFALVGNTAWIGLHRYPWSHWSDGSRATLWNWRLGEPNSFGGPIGPRCVTMEVTSGDFLDNSCDLMHNFACQITSKRRSNFKLKISSDADMTDPEVARQIMDQLYVKLAQEGVTGKISWVLKDGQVFHKDQET</sequence>
<proteinExistence type="predicted"/>
<keyword evidence="1" id="KW-1015">Disulfide bond</keyword>
<evidence type="ECO:0000256" key="2">
    <source>
        <dbReference type="SAM" id="SignalP"/>
    </source>
</evidence>
<dbReference type="PANTHER" id="PTHR45784:SF3">
    <property type="entry name" value="C-TYPE LECTIN DOMAIN FAMILY 4 MEMBER K-LIKE-RELATED"/>
    <property type="match status" value="1"/>
</dbReference>
<dbReference type="SUPFAM" id="SSF56436">
    <property type="entry name" value="C-type lectin-like"/>
    <property type="match status" value="2"/>
</dbReference>
<dbReference type="SMART" id="SM00034">
    <property type="entry name" value="CLECT"/>
    <property type="match status" value="2"/>
</dbReference>
<dbReference type="PROSITE" id="PS50041">
    <property type="entry name" value="C_TYPE_LECTIN_2"/>
    <property type="match status" value="2"/>
</dbReference>
<dbReference type="PROSITE" id="PS00615">
    <property type="entry name" value="C_TYPE_LECTIN_1"/>
    <property type="match status" value="1"/>
</dbReference>
<feature type="signal peptide" evidence="2">
    <location>
        <begin position="1"/>
        <end position="20"/>
    </location>
</feature>
<accession>A0AA47N100</accession>
<gene>
    <name evidence="4" type="primary">Mrc1_0</name>
    <name evidence="4" type="ORF">N1851_008801</name>
</gene>
<dbReference type="Proteomes" id="UP001174136">
    <property type="component" value="Unassembled WGS sequence"/>
</dbReference>
<evidence type="ECO:0000259" key="3">
    <source>
        <dbReference type="PROSITE" id="PS50041"/>
    </source>
</evidence>
<evidence type="ECO:0000256" key="1">
    <source>
        <dbReference type="ARBA" id="ARBA00023157"/>
    </source>
</evidence>
<reference evidence="4" key="1">
    <citation type="journal article" date="2023" name="Front. Mar. Sci.">
        <title>A new Merluccius polli reference genome to investigate the effects of global change in West African waters.</title>
        <authorList>
            <person name="Mateo J.L."/>
            <person name="Blanco-Fernandez C."/>
            <person name="Garcia-Vazquez E."/>
            <person name="Machado-Schiaffino G."/>
        </authorList>
    </citation>
    <scope>NUCLEOTIDE SEQUENCE</scope>
    <source>
        <strain evidence="4">C29</strain>
        <tissue evidence="4">Fin</tissue>
    </source>
</reference>
<evidence type="ECO:0000313" key="5">
    <source>
        <dbReference type="Proteomes" id="UP001174136"/>
    </source>
</evidence>
<dbReference type="Gene3D" id="3.10.100.10">
    <property type="entry name" value="Mannose-Binding Protein A, subunit A"/>
    <property type="match status" value="2"/>
</dbReference>
<feature type="domain" description="C-type lectin" evidence="3">
    <location>
        <begin position="25"/>
        <end position="144"/>
    </location>
</feature>
<feature type="chain" id="PRO_5041296075" evidence="2">
    <location>
        <begin position="21"/>
        <end position="317"/>
    </location>
</feature>
<dbReference type="AlphaFoldDB" id="A0AA47N100"/>
<protein>
    <submittedName>
        <fullName evidence="4">Macrophage mannose receptor 1</fullName>
    </submittedName>
</protein>
<dbReference type="Pfam" id="PF00059">
    <property type="entry name" value="Lectin_C"/>
    <property type="match status" value="2"/>
</dbReference>
<keyword evidence="4" id="KW-0675">Receptor</keyword>
<dbReference type="InterPro" id="IPR016186">
    <property type="entry name" value="C-type_lectin-like/link_sf"/>
</dbReference>
<dbReference type="InterPro" id="IPR016187">
    <property type="entry name" value="CTDL_fold"/>
</dbReference>
<dbReference type="EMBL" id="JAOPHQ010001529">
    <property type="protein sequence ID" value="KAK0150282.1"/>
    <property type="molecule type" value="Genomic_DNA"/>
</dbReference>
<dbReference type="InterPro" id="IPR001304">
    <property type="entry name" value="C-type_lectin-like"/>
</dbReference>
<name>A0AA47N100_MERPO</name>
<organism evidence="4 5">
    <name type="scientific">Merluccius polli</name>
    <name type="common">Benguela hake</name>
    <name type="synonym">Merluccius cadenati</name>
    <dbReference type="NCBI Taxonomy" id="89951"/>
    <lineage>
        <taxon>Eukaryota</taxon>
        <taxon>Metazoa</taxon>
        <taxon>Chordata</taxon>
        <taxon>Craniata</taxon>
        <taxon>Vertebrata</taxon>
        <taxon>Euteleostomi</taxon>
        <taxon>Actinopterygii</taxon>
        <taxon>Neopterygii</taxon>
        <taxon>Teleostei</taxon>
        <taxon>Neoteleostei</taxon>
        <taxon>Acanthomorphata</taxon>
        <taxon>Zeiogadaria</taxon>
        <taxon>Gadariae</taxon>
        <taxon>Gadiformes</taxon>
        <taxon>Gadoidei</taxon>
        <taxon>Merlucciidae</taxon>
        <taxon>Merluccius</taxon>
    </lineage>
</organism>
<keyword evidence="5" id="KW-1185">Reference proteome</keyword>
<evidence type="ECO:0000313" key="4">
    <source>
        <dbReference type="EMBL" id="KAK0150282.1"/>
    </source>
</evidence>
<dbReference type="InterPro" id="IPR018378">
    <property type="entry name" value="C-type_lectin_CS"/>
</dbReference>
<dbReference type="PANTHER" id="PTHR45784">
    <property type="entry name" value="C-TYPE LECTIN DOMAIN FAMILY 20 MEMBER A-RELATED"/>
    <property type="match status" value="1"/>
</dbReference>
<feature type="domain" description="C-type lectin" evidence="3">
    <location>
        <begin position="150"/>
        <end position="256"/>
    </location>
</feature>
<comment type="caution">
    <text evidence="4">The sequence shown here is derived from an EMBL/GenBank/DDBJ whole genome shotgun (WGS) entry which is preliminary data.</text>
</comment>